<keyword evidence="2" id="KW-1185">Reference proteome</keyword>
<protein>
    <submittedName>
        <fullName evidence="1">Uncharacterized protein</fullName>
    </submittedName>
</protein>
<sequence length="104" mass="11700">SDFDHRTDQRPLVRDTQEDWSCSSSERMCSGLLNRVCLGRIRVAPTVATLAVVLGCCLVGRRRCCWRDGGFSGQPWDSHRKNPACGLQCTSLWMTLTKNLLDVE</sequence>
<organism evidence="1 2">
    <name type="scientific">Hippocampus comes</name>
    <name type="common">Tiger tail seahorse</name>
    <dbReference type="NCBI Taxonomy" id="109280"/>
    <lineage>
        <taxon>Eukaryota</taxon>
        <taxon>Metazoa</taxon>
        <taxon>Chordata</taxon>
        <taxon>Craniata</taxon>
        <taxon>Vertebrata</taxon>
        <taxon>Euteleostomi</taxon>
        <taxon>Actinopterygii</taxon>
        <taxon>Neopterygii</taxon>
        <taxon>Teleostei</taxon>
        <taxon>Neoteleostei</taxon>
        <taxon>Acanthomorphata</taxon>
        <taxon>Syngnathiaria</taxon>
        <taxon>Syngnathiformes</taxon>
        <taxon>Syngnathoidei</taxon>
        <taxon>Syngnathidae</taxon>
        <taxon>Hippocampus</taxon>
    </lineage>
</organism>
<reference evidence="1" key="2">
    <citation type="submission" date="2025-09" db="UniProtKB">
        <authorList>
            <consortium name="Ensembl"/>
        </authorList>
    </citation>
    <scope>IDENTIFICATION</scope>
</reference>
<reference evidence="1" key="1">
    <citation type="submission" date="2025-08" db="UniProtKB">
        <authorList>
            <consortium name="Ensembl"/>
        </authorList>
    </citation>
    <scope>IDENTIFICATION</scope>
</reference>
<dbReference type="AlphaFoldDB" id="A0A3Q3E698"/>
<dbReference type="GeneTree" id="ENSGT00940000180894"/>
<dbReference type="Proteomes" id="UP000264820">
    <property type="component" value="Unplaced"/>
</dbReference>
<evidence type="ECO:0000313" key="1">
    <source>
        <dbReference type="Ensembl" id="ENSHCOP00000026506.1"/>
    </source>
</evidence>
<name>A0A3Q3E698_HIPCM</name>
<dbReference type="Ensembl" id="ENSHCOT00000027597.1">
    <property type="protein sequence ID" value="ENSHCOP00000026506.1"/>
    <property type="gene ID" value="ENSHCOG00000017507.1"/>
</dbReference>
<evidence type="ECO:0000313" key="2">
    <source>
        <dbReference type="Proteomes" id="UP000264820"/>
    </source>
</evidence>
<proteinExistence type="predicted"/>
<accession>A0A3Q3E698</accession>